<evidence type="ECO:0000256" key="1">
    <source>
        <dbReference type="SAM" id="Phobius"/>
    </source>
</evidence>
<dbReference type="EMBL" id="JABFAE010000005">
    <property type="protein sequence ID" value="MBA0828425.1"/>
    <property type="molecule type" value="Genomic_DNA"/>
</dbReference>
<keyword evidence="3" id="KW-1185">Reference proteome</keyword>
<dbReference type="Proteomes" id="UP000593575">
    <property type="component" value="Unassembled WGS sequence"/>
</dbReference>
<sequence>MLFTLLYTLFIFIFSLFATGSITYSVFHGFYGRPVKLLSAIKSAFTSFFPLVSTCLVTELIISGILLILALIFLGLFQLTQLLGFHVDYTSPYFISLCLVFVITFLFIVLYLQVKWVFAYVVVVVESSWGLEPLKRSKNLVHGLKRIAFSMLLFYGFFSGILIWVSAADWSYAAADKWKSWAFVIHIVSTSTLFMLIMLSYLAATTVFYMYSKAIHGELAGEIAEEFAREYVSLPFDDGKVPHVVSVVYG</sequence>
<feature type="transmembrane region" description="Helical" evidence="1">
    <location>
        <begin position="93"/>
        <end position="126"/>
    </location>
</feature>
<protein>
    <submittedName>
        <fullName evidence="2">Uncharacterized protein</fullName>
    </submittedName>
</protein>
<dbReference type="PANTHER" id="PTHR33133">
    <property type="entry name" value="OS08G0107100 PROTEIN-RELATED"/>
    <property type="match status" value="1"/>
</dbReference>
<evidence type="ECO:0000313" key="3">
    <source>
        <dbReference type="Proteomes" id="UP000593575"/>
    </source>
</evidence>
<feature type="transmembrane region" description="Helical" evidence="1">
    <location>
        <begin position="6"/>
        <end position="27"/>
    </location>
</feature>
<feature type="transmembrane region" description="Helical" evidence="1">
    <location>
        <begin position="48"/>
        <end position="73"/>
    </location>
</feature>
<feature type="transmembrane region" description="Helical" evidence="1">
    <location>
        <begin position="180"/>
        <end position="204"/>
    </location>
</feature>
<keyword evidence="1" id="KW-1133">Transmembrane helix</keyword>
<accession>A0A7J9J4S3</accession>
<evidence type="ECO:0000313" key="2">
    <source>
        <dbReference type="EMBL" id="MBA0828425.1"/>
    </source>
</evidence>
<keyword evidence="1" id="KW-0812">Transmembrane</keyword>
<keyword evidence="1" id="KW-0472">Membrane</keyword>
<reference evidence="2 3" key="1">
    <citation type="journal article" date="2019" name="Genome Biol. Evol.">
        <title>Insights into the evolution of the New World diploid cottons (Gossypium, subgenus Houzingenia) based on genome sequencing.</title>
        <authorList>
            <person name="Grover C.E."/>
            <person name="Arick M.A. 2nd"/>
            <person name="Thrash A."/>
            <person name="Conover J.L."/>
            <person name="Sanders W.S."/>
            <person name="Peterson D.G."/>
            <person name="Frelichowski J.E."/>
            <person name="Scheffler J.A."/>
            <person name="Scheffler B.E."/>
            <person name="Wendel J.F."/>
        </authorList>
    </citation>
    <scope>NUCLEOTIDE SEQUENCE [LARGE SCALE GENOMIC DNA]</scope>
    <source>
        <strain evidence="2">6</strain>
        <tissue evidence="2">Leaf</tissue>
    </source>
</reference>
<comment type="caution">
    <text evidence="2">The sequence shown here is derived from an EMBL/GenBank/DDBJ whole genome shotgun (WGS) entry which is preliminary data.</text>
</comment>
<dbReference type="PANTHER" id="PTHR33133:SF7">
    <property type="entry name" value="F26K24.10 PROTEIN-RELATED"/>
    <property type="match status" value="1"/>
</dbReference>
<proteinExistence type="predicted"/>
<feature type="transmembrane region" description="Helical" evidence="1">
    <location>
        <begin position="147"/>
        <end position="168"/>
    </location>
</feature>
<dbReference type="AlphaFoldDB" id="A0A7J9J4S3"/>
<name>A0A7J9J4S3_9ROSI</name>
<gene>
    <name evidence="2" type="ORF">Goarm_013101</name>
</gene>
<organism evidence="2 3">
    <name type="scientific">Gossypium armourianum</name>
    <dbReference type="NCBI Taxonomy" id="34283"/>
    <lineage>
        <taxon>Eukaryota</taxon>
        <taxon>Viridiplantae</taxon>
        <taxon>Streptophyta</taxon>
        <taxon>Embryophyta</taxon>
        <taxon>Tracheophyta</taxon>
        <taxon>Spermatophyta</taxon>
        <taxon>Magnoliopsida</taxon>
        <taxon>eudicotyledons</taxon>
        <taxon>Gunneridae</taxon>
        <taxon>Pentapetalae</taxon>
        <taxon>rosids</taxon>
        <taxon>malvids</taxon>
        <taxon>Malvales</taxon>
        <taxon>Malvaceae</taxon>
        <taxon>Malvoideae</taxon>
        <taxon>Gossypium</taxon>
    </lineage>
</organism>